<dbReference type="PANTHER" id="PTHR19303">
    <property type="entry name" value="TRANSPOSON"/>
    <property type="match status" value="1"/>
</dbReference>
<feature type="region of interest" description="Disordered" evidence="1">
    <location>
        <begin position="900"/>
        <end position="929"/>
    </location>
</feature>
<organism evidence="3 4">
    <name type="scientific">Dryococelus australis</name>
    <dbReference type="NCBI Taxonomy" id="614101"/>
    <lineage>
        <taxon>Eukaryota</taxon>
        <taxon>Metazoa</taxon>
        <taxon>Ecdysozoa</taxon>
        <taxon>Arthropoda</taxon>
        <taxon>Hexapoda</taxon>
        <taxon>Insecta</taxon>
        <taxon>Pterygota</taxon>
        <taxon>Neoptera</taxon>
        <taxon>Polyneoptera</taxon>
        <taxon>Phasmatodea</taxon>
        <taxon>Verophasmatodea</taxon>
        <taxon>Anareolatae</taxon>
        <taxon>Phasmatidae</taxon>
        <taxon>Eurycanthinae</taxon>
        <taxon>Dryococelus</taxon>
    </lineage>
</organism>
<accession>A0ABQ9GRF5</accession>
<comment type="caution">
    <text evidence="3">The sequence shown here is derived from an EMBL/GenBank/DDBJ whole genome shotgun (WGS) entry which is preliminary data.</text>
</comment>
<dbReference type="EMBL" id="JARBHB010000010">
    <property type="protein sequence ID" value="KAJ8874590.1"/>
    <property type="molecule type" value="Genomic_DNA"/>
</dbReference>
<dbReference type="Proteomes" id="UP001159363">
    <property type="component" value="Chromosome 9"/>
</dbReference>
<sequence length="1180" mass="131213">MARWSLTSGRARSLIGWGKTPGTRVRLPTSRERFPIGRDDGWSGWVSPHQKKVGGGGTVAERLACASPTKAIRAQYPDGSLRIFAKWESCRTTPLVGGSSRGSPVLSFRRCSILTSITFIGSQDLDKSRPNLFAHTSKEPTRHLVSMHSRTLLPLLPHGYSRGLDYRKYTLAGPTPLSGSRGSFFAGHRSKPTIYNLCPHRSVARKFLTRLVYRNASNSVVPNSNTGAYPLHHEGNVTGLVNISELQYCFFHPSPRLAVENTGKCTRRTTQCRAAVAERLARSPPTKANRAQSLAGSPDFRKWESCRTMPLTTSAIFDAYDTVLDSMTLKTKTREIRHNIQQAYYDTDYYVNMKQYGRIADSNMTHQCEFCQKLFPRLRLDKDLTKDSPAGSVFDGQSSGWISKDVFLKWLKASFERVTPSEKDPVLLIVDDHSSHKAFARSQHIRILSIPPHTTHRIQPLNKAVCMRKYPQLKISLTDIAGLANSICPQNRSSFTHVDFHASPYELSATVLEESPPRMQNSPELLVAIQKALTVTKQNAISRYQHVPQVMARRKGGILLRLRVNPSRLLGRKIMQGDMNRGKEGLGSHGLHFGAMTTSLSVLRASLNYEKGKTVKRDRTTALRSMPAPELLPFRTSSRSTDCGIFLSAHNLATTRHKEEQRQSQSMRLRGKGDVVGKQEEGVGKCSVRMRRQQGDTSRGPNYYYYYYYYSPGSTQRHSYRGWRPCGLCGGAQGGGILSGQPRVRFSRPRLHGVFAASRADPHANYTLFPVNTSQRATVAERLASSPPTEANRAQSPAGSPHSRKWESFRTIPLVGGYSRGSPASPHQLAPAPLHIHFNHPIGSEDLDVRSRPNLFTSLTSVFMLRRRRSQETSTSPIVLPDFDESSVPSLTHSISEFPFIPQADPMSPRNAPFSPPPPGQTGLNPSAGSQDLRKWYSCLTMPMVGGFSRESPVSPPFNYGAAPYSTKSPSSALKTTTLCFFVRSEIRRVISNSDKNDVTVGPAYLVRTVSKTDRKWNNAIGERNGMLSLARRDLGLLATLLRNTACQLARDRESHQRISGGIWGESATQTPLSPLPPTSFTKTRPFRYEVREHLPVHIKEPESLATGVDFCRELSAISPLGPHRHTISPLALSCPKFPFPVSSPVGMFLRKQKALARTAYNHEAGHFHVAKATLGFDRN</sequence>
<gene>
    <name evidence="3" type="ORF">PR048_025456</name>
</gene>
<feature type="compositionally biased region" description="Polar residues" evidence="1">
    <location>
        <begin position="786"/>
        <end position="798"/>
    </location>
</feature>
<dbReference type="PANTHER" id="PTHR19303:SF74">
    <property type="entry name" value="POGO TRANSPOSABLE ELEMENT WITH KRAB DOMAIN"/>
    <property type="match status" value="1"/>
</dbReference>
<feature type="domain" description="DDE-1" evidence="2">
    <location>
        <begin position="386"/>
        <end position="466"/>
    </location>
</feature>
<feature type="non-terminal residue" evidence="3">
    <location>
        <position position="1180"/>
    </location>
</feature>
<evidence type="ECO:0000313" key="4">
    <source>
        <dbReference type="Proteomes" id="UP001159363"/>
    </source>
</evidence>
<keyword evidence="4" id="KW-1185">Reference proteome</keyword>
<feature type="region of interest" description="Disordered" evidence="1">
    <location>
        <begin position="656"/>
        <end position="680"/>
    </location>
</feature>
<evidence type="ECO:0000259" key="2">
    <source>
        <dbReference type="Pfam" id="PF03184"/>
    </source>
</evidence>
<dbReference type="InterPro" id="IPR050863">
    <property type="entry name" value="CenT-Element_Derived"/>
</dbReference>
<name>A0ABQ9GRF5_9NEOP</name>
<evidence type="ECO:0000256" key="1">
    <source>
        <dbReference type="SAM" id="MobiDB-lite"/>
    </source>
</evidence>
<evidence type="ECO:0000313" key="3">
    <source>
        <dbReference type="EMBL" id="KAJ8874590.1"/>
    </source>
</evidence>
<reference evidence="3 4" key="1">
    <citation type="submission" date="2023-02" db="EMBL/GenBank/DDBJ databases">
        <title>LHISI_Scaffold_Assembly.</title>
        <authorList>
            <person name="Stuart O.P."/>
            <person name="Cleave R."/>
            <person name="Magrath M.J.L."/>
            <person name="Mikheyev A.S."/>
        </authorList>
    </citation>
    <scope>NUCLEOTIDE SEQUENCE [LARGE SCALE GENOMIC DNA]</scope>
    <source>
        <strain evidence="3">Daus_M_001</strain>
        <tissue evidence="3">Leg muscle</tissue>
    </source>
</reference>
<feature type="region of interest" description="Disordered" evidence="1">
    <location>
        <begin position="780"/>
        <end position="806"/>
    </location>
</feature>
<feature type="compositionally biased region" description="Basic and acidic residues" evidence="1">
    <location>
        <begin position="671"/>
        <end position="680"/>
    </location>
</feature>
<proteinExistence type="predicted"/>
<dbReference type="InterPro" id="IPR004875">
    <property type="entry name" value="DDE_SF_endonuclease_dom"/>
</dbReference>
<dbReference type="Pfam" id="PF03184">
    <property type="entry name" value="DDE_1"/>
    <property type="match status" value="1"/>
</dbReference>
<protein>
    <recommendedName>
        <fullName evidence="2">DDE-1 domain-containing protein</fullName>
    </recommendedName>
</protein>